<sequence length="480" mass="53083">MIHNIALKISSALAVIVLLTACDNYLDTNIDPNRTQTVTLEALLAPCIDATSNNHYLAAFTTGQFTQHLASYFPGGTDSYEETRMATTWVGIYLTALTNLDVLVDQAEEQSSPYYAGIGKVLQALNLGIATDTWGDVPFSDAFQGENGLTPDYDSQEQIYQTINTLLDEAITDLQQPTSLFKPATDDLIFGGKLVNWVKVAYTLKARYAMHLTNRDRDAAVSAALTALPLGISAATEDLQLNYNTVNRNPWYNNVSSPITTGNFTVGPSEQIISLMNGTYYDVIDPRLPKMFDNQGAATYSGLTNGLATGGNSRLSVNTWYAAQTAPLLMVTLIEARFLEAEARFLQNGGTTTSVGTTQEAYDAYIAGITAHFAKLGLDPAAYLSNTDEVAVGKDNLTLELILKEKYIAMFLNPEAWVDVRRYQYNNTLYRGMELPGNYNSNLNNEFVRRVLYPFDEINRNSASVTPHIKTMEIKMWWEE</sequence>
<gene>
    <name evidence="2" type="ORF">KK078_16645</name>
</gene>
<organism evidence="2 3">
    <name type="scientific">Dawidia soli</name>
    <dbReference type="NCBI Taxonomy" id="2782352"/>
    <lineage>
        <taxon>Bacteria</taxon>
        <taxon>Pseudomonadati</taxon>
        <taxon>Bacteroidota</taxon>
        <taxon>Cytophagia</taxon>
        <taxon>Cytophagales</taxon>
        <taxon>Chryseotaleaceae</taxon>
        <taxon>Dawidia</taxon>
    </lineage>
</organism>
<comment type="caution">
    <text evidence="2">The sequence shown here is derived from an EMBL/GenBank/DDBJ whole genome shotgun (WGS) entry which is preliminary data.</text>
</comment>
<keyword evidence="2" id="KW-0449">Lipoprotein</keyword>
<protein>
    <submittedName>
        <fullName evidence="2">SusD/RagB family nutrient-binding outer membrane lipoprotein</fullName>
    </submittedName>
</protein>
<accession>A0AAP2DAZ6</accession>
<evidence type="ECO:0000256" key="1">
    <source>
        <dbReference type="SAM" id="SignalP"/>
    </source>
</evidence>
<keyword evidence="1" id="KW-0732">Signal</keyword>
<dbReference type="AlphaFoldDB" id="A0AAP2DAZ6"/>
<dbReference type="InterPro" id="IPR011990">
    <property type="entry name" value="TPR-like_helical_dom_sf"/>
</dbReference>
<dbReference type="Proteomes" id="UP001319180">
    <property type="component" value="Unassembled WGS sequence"/>
</dbReference>
<feature type="chain" id="PRO_5042948158" evidence="1">
    <location>
        <begin position="22"/>
        <end position="480"/>
    </location>
</feature>
<reference evidence="2 3" key="1">
    <citation type="submission" date="2021-05" db="EMBL/GenBank/DDBJ databases">
        <title>A Polyphasic approach of four new species of the genus Ohtaekwangia: Ohtaekwangia histidinii sp. nov., Ohtaekwangia cretensis sp. nov., Ohtaekwangia indiensis sp. nov., Ohtaekwangia reichenbachii sp. nov. from diverse environment.</title>
        <authorList>
            <person name="Octaviana S."/>
        </authorList>
    </citation>
    <scope>NUCLEOTIDE SEQUENCE [LARGE SCALE GENOMIC DNA]</scope>
    <source>
        <strain evidence="2 3">PWU37</strain>
    </source>
</reference>
<dbReference type="SUPFAM" id="SSF48452">
    <property type="entry name" value="TPR-like"/>
    <property type="match status" value="1"/>
</dbReference>
<evidence type="ECO:0000313" key="2">
    <source>
        <dbReference type="EMBL" id="MBT1688202.1"/>
    </source>
</evidence>
<name>A0AAP2DAZ6_9BACT</name>
<dbReference type="InterPro" id="IPR041662">
    <property type="entry name" value="SusD-like_2"/>
</dbReference>
<feature type="signal peptide" evidence="1">
    <location>
        <begin position="1"/>
        <end position="21"/>
    </location>
</feature>
<dbReference type="RefSeq" id="WP_254091429.1">
    <property type="nucleotide sequence ID" value="NZ_JAHESC010000023.1"/>
</dbReference>
<keyword evidence="3" id="KW-1185">Reference proteome</keyword>
<dbReference type="Gene3D" id="1.25.40.390">
    <property type="match status" value="1"/>
</dbReference>
<proteinExistence type="predicted"/>
<dbReference type="Pfam" id="PF12771">
    <property type="entry name" value="SusD-like_2"/>
    <property type="match status" value="1"/>
</dbReference>
<evidence type="ECO:0000313" key="3">
    <source>
        <dbReference type="Proteomes" id="UP001319180"/>
    </source>
</evidence>
<dbReference type="EMBL" id="JAHESC010000023">
    <property type="protein sequence ID" value="MBT1688202.1"/>
    <property type="molecule type" value="Genomic_DNA"/>
</dbReference>